<evidence type="ECO:0000313" key="2">
    <source>
        <dbReference type="Proteomes" id="UP000000305"/>
    </source>
</evidence>
<proteinExistence type="predicted"/>
<evidence type="ECO:0000313" key="1">
    <source>
        <dbReference type="EMBL" id="EFX62907.1"/>
    </source>
</evidence>
<protein>
    <submittedName>
        <fullName evidence="1">Uncharacterized protein</fullName>
    </submittedName>
</protein>
<dbReference type="HOGENOM" id="CLU_2500200_0_0_1"/>
<dbReference type="InParanoid" id="E9HZC3"/>
<reference evidence="1 2" key="1">
    <citation type="journal article" date="2011" name="Science">
        <title>The ecoresponsive genome of Daphnia pulex.</title>
        <authorList>
            <person name="Colbourne J.K."/>
            <person name="Pfrender M.E."/>
            <person name="Gilbert D."/>
            <person name="Thomas W.K."/>
            <person name="Tucker A."/>
            <person name="Oakley T.H."/>
            <person name="Tokishita S."/>
            <person name="Aerts A."/>
            <person name="Arnold G.J."/>
            <person name="Basu M.K."/>
            <person name="Bauer D.J."/>
            <person name="Caceres C.E."/>
            <person name="Carmel L."/>
            <person name="Casola C."/>
            <person name="Choi J.H."/>
            <person name="Detter J.C."/>
            <person name="Dong Q."/>
            <person name="Dusheyko S."/>
            <person name="Eads B.D."/>
            <person name="Frohlich T."/>
            <person name="Geiler-Samerotte K.A."/>
            <person name="Gerlach D."/>
            <person name="Hatcher P."/>
            <person name="Jogdeo S."/>
            <person name="Krijgsveld J."/>
            <person name="Kriventseva E.V."/>
            <person name="Kultz D."/>
            <person name="Laforsch C."/>
            <person name="Lindquist E."/>
            <person name="Lopez J."/>
            <person name="Manak J.R."/>
            <person name="Muller J."/>
            <person name="Pangilinan J."/>
            <person name="Patwardhan R.P."/>
            <person name="Pitluck S."/>
            <person name="Pritham E.J."/>
            <person name="Rechtsteiner A."/>
            <person name="Rho M."/>
            <person name="Rogozin I.B."/>
            <person name="Sakarya O."/>
            <person name="Salamov A."/>
            <person name="Schaack S."/>
            <person name="Shapiro H."/>
            <person name="Shiga Y."/>
            <person name="Skalitzky C."/>
            <person name="Smith Z."/>
            <person name="Souvorov A."/>
            <person name="Sung W."/>
            <person name="Tang Z."/>
            <person name="Tsuchiya D."/>
            <person name="Tu H."/>
            <person name="Vos H."/>
            <person name="Wang M."/>
            <person name="Wolf Y.I."/>
            <person name="Yamagata H."/>
            <person name="Yamada T."/>
            <person name="Ye Y."/>
            <person name="Shaw J.R."/>
            <person name="Andrews J."/>
            <person name="Crease T.J."/>
            <person name="Tang H."/>
            <person name="Lucas S.M."/>
            <person name="Robertson H.M."/>
            <person name="Bork P."/>
            <person name="Koonin E.V."/>
            <person name="Zdobnov E.M."/>
            <person name="Grigoriev I.V."/>
            <person name="Lynch M."/>
            <person name="Boore J.L."/>
        </authorList>
    </citation>
    <scope>NUCLEOTIDE SEQUENCE [LARGE SCALE GENOMIC DNA]</scope>
</reference>
<keyword evidence="2" id="KW-1185">Reference proteome</keyword>
<sequence length="86" mass="9860">MSKTHPKYIIWDQPKTMGGYPKAIVCHYGDFLIHIQSVTCDLESQSMCRLKDFLIHIQSVTCDLGTQSMCRLIDFLVFTDKEKSSS</sequence>
<dbReference type="KEGG" id="dpx:DAPPUDRAFT_336245"/>
<dbReference type="Proteomes" id="UP000000305">
    <property type="component" value="Unassembled WGS sequence"/>
</dbReference>
<dbReference type="AlphaFoldDB" id="E9HZC3"/>
<dbReference type="EMBL" id="GL733310">
    <property type="protein sequence ID" value="EFX62907.1"/>
    <property type="molecule type" value="Genomic_DNA"/>
</dbReference>
<gene>
    <name evidence="1" type="ORF">DAPPUDRAFT_336245</name>
</gene>
<accession>E9HZC3</accession>
<name>E9HZC3_DAPPU</name>
<organism evidence="1 2">
    <name type="scientific">Daphnia pulex</name>
    <name type="common">Water flea</name>
    <dbReference type="NCBI Taxonomy" id="6669"/>
    <lineage>
        <taxon>Eukaryota</taxon>
        <taxon>Metazoa</taxon>
        <taxon>Ecdysozoa</taxon>
        <taxon>Arthropoda</taxon>
        <taxon>Crustacea</taxon>
        <taxon>Branchiopoda</taxon>
        <taxon>Diplostraca</taxon>
        <taxon>Cladocera</taxon>
        <taxon>Anomopoda</taxon>
        <taxon>Daphniidae</taxon>
        <taxon>Daphnia</taxon>
    </lineage>
</organism>